<protein>
    <submittedName>
        <fullName evidence="1">Serine threonine- kinase ATG1c-like isoform X2</fullName>
    </submittedName>
</protein>
<organism evidence="1 2">
    <name type="scientific">Olea europaea subsp. europaea</name>
    <dbReference type="NCBI Taxonomy" id="158383"/>
    <lineage>
        <taxon>Eukaryota</taxon>
        <taxon>Viridiplantae</taxon>
        <taxon>Streptophyta</taxon>
        <taxon>Embryophyta</taxon>
        <taxon>Tracheophyta</taxon>
        <taxon>Spermatophyta</taxon>
        <taxon>Magnoliopsida</taxon>
        <taxon>eudicotyledons</taxon>
        <taxon>Gunneridae</taxon>
        <taxon>Pentapetalae</taxon>
        <taxon>asterids</taxon>
        <taxon>lamiids</taxon>
        <taxon>Lamiales</taxon>
        <taxon>Oleaceae</taxon>
        <taxon>Oleeae</taxon>
        <taxon>Olea</taxon>
    </lineage>
</organism>
<sequence>MVTGDFEMPDPTELIYQSALAFGRHAAVYEYMGATEVAVSNYSKAVRPLAFLLVEAPSLVLNPLFSQKLRPE</sequence>
<keyword evidence="2" id="KW-1185">Reference proteome</keyword>
<dbReference type="GO" id="GO:0016301">
    <property type="term" value="F:kinase activity"/>
    <property type="evidence" value="ECO:0007669"/>
    <property type="project" value="UniProtKB-KW"/>
</dbReference>
<dbReference type="Proteomes" id="UP000594638">
    <property type="component" value="Unassembled WGS sequence"/>
</dbReference>
<proteinExistence type="predicted"/>
<keyword evidence="1" id="KW-0808">Transferase</keyword>
<evidence type="ECO:0000313" key="1">
    <source>
        <dbReference type="EMBL" id="CAA3030486.1"/>
    </source>
</evidence>
<gene>
    <name evidence="1" type="ORF">OLEA9_A027012</name>
</gene>
<evidence type="ECO:0000313" key="2">
    <source>
        <dbReference type="Proteomes" id="UP000594638"/>
    </source>
</evidence>
<keyword evidence="1" id="KW-0418">Kinase</keyword>
<reference evidence="1 2" key="1">
    <citation type="submission" date="2019-12" db="EMBL/GenBank/DDBJ databases">
        <authorList>
            <person name="Alioto T."/>
            <person name="Alioto T."/>
            <person name="Gomez Garrido J."/>
        </authorList>
    </citation>
    <scope>NUCLEOTIDE SEQUENCE [LARGE SCALE GENOMIC DNA]</scope>
</reference>
<comment type="caution">
    <text evidence="1">The sequence shown here is derived from an EMBL/GenBank/DDBJ whole genome shotgun (WGS) entry which is preliminary data.</text>
</comment>
<dbReference type="AlphaFoldDB" id="A0A8S0VF88"/>
<name>A0A8S0VF88_OLEEU</name>
<accession>A0A8S0VF88</accession>
<dbReference type="EMBL" id="CACTIH010009376">
    <property type="protein sequence ID" value="CAA3030486.1"/>
    <property type="molecule type" value="Genomic_DNA"/>
</dbReference>
<dbReference type="Gramene" id="OE9A027012T1">
    <property type="protein sequence ID" value="OE9A027012C1"/>
    <property type="gene ID" value="OE9A027012"/>
</dbReference>
<dbReference type="OrthoDB" id="346907at2759"/>